<proteinExistence type="predicted"/>
<reference evidence="1" key="2">
    <citation type="submission" date="2021-09" db="EMBL/GenBank/DDBJ databases">
        <authorList>
            <person name="Jia N."/>
            <person name="Wang J."/>
            <person name="Shi W."/>
            <person name="Du L."/>
            <person name="Sun Y."/>
            <person name="Zhan W."/>
            <person name="Jiang J."/>
            <person name="Wang Q."/>
            <person name="Zhang B."/>
            <person name="Ji P."/>
            <person name="Sakyi L.B."/>
            <person name="Cui X."/>
            <person name="Yuan T."/>
            <person name="Jiang B."/>
            <person name="Yang W."/>
            <person name="Lam T.T.-Y."/>
            <person name="Chang Q."/>
            <person name="Ding S."/>
            <person name="Wang X."/>
            <person name="Zhu J."/>
            <person name="Ruan X."/>
            <person name="Zhao L."/>
            <person name="Wei J."/>
            <person name="Que T."/>
            <person name="Du C."/>
            <person name="Cheng J."/>
            <person name="Dai P."/>
            <person name="Han X."/>
            <person name="Huang E."/>
            <person name="Gao Y."/>
            <person name="Liu J."/>
            <person name="Shao H."/>
            <person name="Ye R."/>
            <person name="Li L."/>
            <person name="Wei W."/>
            <person name="Wang X."/>
            <person name="Wang C."/>
            <person name="Huo Q."/>
            <person name="Li W."/>
            <person name="Guo W."/>
            <person name="Chen H."/>
            <person name="Chen S."/>
            <person name="Zhou L."/>
            <person name="Zhou L."/>
            <person name="Ni X."/>
            <person name="Tian J."/>
            <person name="Zhou Y."/>
            <person name="Sheng Y."/>
            <person name="Liu T."/>
            <person name="Pan Y."/>
            <person name="Xia L."/>
            <person name="Li J."/>
            <person name="Zhao F."/>
            <person name="Cao W."/>
        </authorList>
    </citation>
    <scope>NUCLEOTIDE SEQUENCE</scope>
    <source>
        <strain evidence="1">Rmic-2018</strain>
        <tissue evidence="1">Larvae</tissue>
    </source>
</reference>
<protein>
    <submittedName>
        <fullName evidence="1">Uncharacterized protein</fullName>
    </submittedName>
</protein>
<comment type="caution">
    <text evidence="1">The sequence shown here is derived from an EMBL/GenBank/DDBJ whole genome shotgun (WGS) entry which is preliminary data.</text>
</comment>
<sequence>MVAAFTPAEIEEDTICLNGTHNVYVMSTAHEKNECAYVKAQQARLSGRTYRFFVYPAAPDDTCKGGIRGVDVDISEAQLLRARIVNQLNQGAI</sequence>
<keyword evidence="2" id="KW-1185">Reference proteome</keyword>
<dbReference type="AlphaFoldDB" id="A0A9J6DYN6"/>
<dbReference type="Proteomes" id="UP000821866">
    <property type="component" value="Chromosome 4"/>
</dbReference>
<gene>
    <name evidence="1" type="ORF">HPB51_001325</name>
</gene>
<name>A0A9J6DYN6_RHIMP</name>
<organism evidence="1 2">
    <name type="scientific">Rhipicephalus microplus</name>
    <name type="common">Cattle tick</name>
    <name type="synonym">Boophilus microplus</name>
    <dbReference type="NCBI Taxonomy" id="6941"/>
    <lineage>
        <taxon>Eukaryota</taxon>
        <taxon>Metazoa</taxon>
        <taxon>Ecdysozoa</taxon>
        <taxon>Arthropoda</taxon>
        <taxon>Chelicerata</taxon>
        <taxon>Arachnida</taxon>
        <taxon>Acari</taxon>
        <taxon>Parasitiformes</taxon>
        <taxon>Ixodida</taxon>
        <taxon>Ixodoidea</taxon>
        <taxon>Ixodidae</taxon>
        <taxon>Rhipicephalinae</taxon>
        <taxon>Rhipicephalus</taxon>
        <taxon>Boophilus</taxon>
    </lineage>
</organism>
<evidence type="ECO:0000313" key="2">
    <source>
        <dbReference type="Proteomes" id="UP000821866"/>
    </source>
</evidence>
<accession>A0A9J6DYN6</accession>
<reference evidence="1" key="1">
    <citation type="journal article" date="2020" name="Cell">
        <title>Large-Scale Comparative Analyses of Tick Genomes Elucidate Their Genetic Diversity and Vector Capacities.</title>
        <authorList>
            <consortium name="Tick Genome and Microbiome Consortium (TIGMIC)"/>
            <person name="Jia N."/>
            <person name="Wang J."/>
            <person name="Shi W."/>
            <person name="Du L."/>
            <person name="Sun Y."/>
            <person name="Zhan W."/>
            <person name="Jiang J.F."/>
            <person name="Wang Q."/>
            <person name="Zhang B."/>
            <person name="Ji P."/>
            <person name="Bell-Sakyi L."/>
            <person name="Cui X.M."/>
            <person name="Yuan T.T."/>
            <person name="Jiang B.G."/>
            <person name="Yang W.F."/>
            <person name="Lam T.T."/>
            <person name="Chang Q.C."/>
            <person name="Ding S.J."/>
            <person name="Wang X.J."/>
            <person name="Zhu J.G."/>
            <person name="Ruan X.D."/>
            <person name="Zhao L."/>
            <person name="Wei J.T."/>
            <person name="Ye R.Z."/>
            <person name="Que T.C."/>
            <person name="Du C.H."/>
            <person name="Zhou Y.H."/>
            <person name="Cheng J.X."/>
            <person name="Dai P.F."/>
            <person name="Guo W.B."/>
            <person name="Han X.H."/>
            <person name="Huang E.J."/>
            <person name="Li L.F."/>
            <person name="Wei W."/>
            <person name="Gao Y.C."/>
            <person name="Liu J.Z."/>
            <person name="Shao H.Z."/>
            <person name="Wang X."/>
            <person name="Wang C.C."/>
            <person name="Yang T.C."/>
            <person name="Huo Q.B."/>
            <person name="Li W."/>
            <person name="Chen H.Y."/>
            <person name="Chen S.E."/>
            <person name="Zhou L.G."/>
            <person name="Ni X.B."/>
            <person name="Tian J.H."/>
            <person name="Sheng Y."/>
            <person name="Liu T."/>
            <person name="Pan Y.S."/>
            <person name="Xia L.Y."/>
            <person name="Li J."/>
            <person name="Zhao F."/>
            <person name="Cao W.C."/>
        </authorList>
    </citation>
    <scope>NUCLEOTIDE SEQUENCE</scope>
    <source>
        <strain evidence="1">Rmic-2018</strain>
    </source>
</reference>
<evidence type="ECO:0000313" key="1">
    <source>
        <dbReference type="EMBL" id="KAH8027010.1"/>
    </source>
</evidence>
<dbReference type="EMBL" id="JABSTU010000006">
    <property type="protein sequence ID" value="KAH8027010.1"/>
    <property type="molecule type" value="Genomic_DNA"/>
</dbReference>